<feature type="signal peptide" evidence="2">
    <location>
        <begin position="1"/>
        <end position="26"/>
    </location>
</feature>
<dbReference type="EMBL" id="VFMO01000001">
    <property type="protein sequence ID" value="TQJ13879.1"/>
    <property type="molecule type" value="Genomic_DNA"/>
</dbReference>
<sequence>MALVHSRSRIALATAVALTFGLTACGSDSLEEGTSSAKESVKSVAKDTSLADKVPAALKSKGTLTIGTDASYPPNEYFDTDGKTIVGMDIELLDAVLGKLGLKAKYVNGGFDSLILGVGSGKYDMSVSSFTINKERMQQVTMVSYLKAGSQWVVPKGNPKKISLDDACGKTVTVQKGTVQVTDMQARSKKCTTGGKGEIKLLIEQDQSKATLNLSAGKADAMVADLPVSVDAVNKSGDKLELLGENYDTAPYGYVVKKDQNEFGNVLVEGLKAIKKDGTYDQILKKWKVDGGAIDDFAVNPSV</sequence>
<feature type="chain" id="PRO_5021887037" evidence="2">
    <location>
        <begin position="27"/>
        <end position="303"/>
    </location>
</feature>
<name>A0A542EEZ1_9MICO</name>
<dbReference type="SUPFAM" id="SSF53850">
    <property type="entry name" value="Periplasmic binding protein-like II"/>
    <property type="match status" value="1"/>
</dbReference>
<feature type="domain" description="Solute-binding protein family 3/N-terminal" evidence="3">
    <location>
        <begin position="63"/>
        <end position="291"/>
    </location>
</feature>
<proteinExistence type="predicted"/>
<dbReference type="PANTHER" id="PTHR35936:SF17">
    <property type="entry name" value="ARGININE-BINDING EXTRACELLULAR PROTEIN ARTP"/>
    <property type="match status" value="1"/>
</dbReference>
<accession>A0A542EEZ1</accession>
<evidence type="ECO:0000313" key="4">
    <source>
        <dbReference type="EMBL" id="TQJ13879.1"/>
    </source>
</evidence>
<dbReference type="CDD" id="cd01004">
    <property type="entry name" value="PBP2_MidA_like"/>
    <property type="match status" value="1"/>
</dbReference>
<evidence type="ECO:0000313" key="5">
    <source>
        <dbReference type="Proteomes" id="UP000320806"/>
    </source>
</evidence>
<organism evidence="4 5">
    <name type="scientific">Yimella lutea</name>
    <dbReference type="NCBI Taxonomy" id="587872"/>
    <lineage>
        <taxon>Bacteria</taxon>
        <taxon>Bacillati</taxon>
        <taxon>Actinomycetota</taxon>
        <taxon>Actinomycetes</taxon>
        <taxon>Micrococcales</taxon>
        <taxon>Dermacoccaceae</taxon>
        <taxon>Yimella</taxon>
    </lineage>
</organism>
<dbReference type="Gene3D" id="3.40.190.10">
    <property type="entry name" value="Periplasmic binding protein-like II"/>
    <property type="match status" value="2"/>
</dbReference>
<dbReference type="OrthoDB" id="4633994at2"/>
<gene>
    <name evidence="4" type="ORF">FB459_1315</name>
</gene>
<comment type="caution">
    <text evidence="4">The sequence shown here is derived from an EMBL/GenBank/DDBJ whole genome shotgun (WGS) entry which is preliminary data.</text>
</comment>
<evidence type="ECO:0000259" key="3">
    <source>
        <dbReference type="SMART" id="SM00062"/>
    </source>
</evidence>
<keyword evidence="1 2" id="KW-0732">Signal</keyword>
<dbReference type="PANTHER" id="PTHR35936">
    <property type="entry name" value="MEMBRANE-BOUND LYTIC MUREIN TRANSGLYCOSYLASE F"/>
    <property type="match status" value="1"/>
</dbReference>
<dbReference type="AlphaFoldDB" id="A0A542EEZ1"/>
<protein>
    <submittedName>
        <fullName evidence="4">Polar amino acid transport system substrate-binding protein</fullName>
    </submittedName>
</protein>
<keyword evidence="5" id="KW-1185">Reference proteome</keyword>
<evidence type="ECO:0000256" key="2">
    <source>
        <dbReference type="SAM" id="SignalP"/>
    </source>
</evidence>
<dbReference type="PROSITE" id="PS51257">
    <property type="entry name" value="PROKAR_LIPOPROTEIN"/>
    <property type="match status" value="1"/>
</dbReference>
<dbReference type="RefSeq" id="WP_141927849.1">
    <property type="nucleotide sequence ID" value="NZ_BAABCI010000002.1"/>
</dbReference>
<dbReference type="Proteomes" id="UP000320806">
    <property type="component" value="Unassembled WGS sequence"/>
</dbReference>
<reference evidence="4 5" key="1">
    <citation type="submission" date="2019-06" db="EMBL/GenBank/DDBJ databases">
        <title>Sequencing the genomes of 1000 actinobacteria strains.</title>
        <authorList>
            <person name="Klenk H.-P."/>
        </authorList>
    </citation>
    <scope>NUCLEOTIDE SEQUENCE [LARGE SCALE GENOMIC DNA]</scope>
    <source>
        <strain evidence="4 5">DSM 19828</strain>
    </source>
</reference>
<dbReference type="SMART" id="SM00062">
    <property type="entry name" value="PBPb"/>
    <property type="match status" value="1"/>
</dbReference>
<dbReference type="Pfam" id="PF00497">
    <property type="entry name" value="SBP_bac_3"/>
    <property type="match status" value="1"/>
</dbReference>
<evidence type="ECO:0000256" key="1">
    <source>
        <dbReference type="ARBA" id="ARBA00022729"/>
    </source>
</evidence>
<dbReference type="InterPro" id="IPR001638">
    <property type="entry name" value="Solute-binding_3/MltF_N"/>
</dbReference>